<dbReference type="SUPFAM" id="SSF56235">
    <property type="entry name" value="N-terminal nucleophile aminohydrolases (Ntn hydrolases)"/>
    <property type="match status" value="1"/>
</dbReference>
<accession>A0ABP7ZYX9</accession>
<dbReference type="PANTHER" id="PTHR39328">
    <property type="entry name" value="BLL2871 PROTEIN"/>
    <property type="match status" value="1"/>
</dbReference>
<gene>
    <name evidence="1" type="ORF">GCM10022287_16840</name>
</gene>
<dbReference type="PANTHER" id="PTHR39328:SF1">
    <property type="entry name" value="BLL2871 PROTEIN"/>
    <property type="match status" value="1"/>
</dbReference>
<keyword evidence="2" id="KW-1185">Reference proteome</keyword>
<dbReference type="EMBL" id="BAABBW010000002">
    <property type="protein sequence ID" value="GAA4173846.1"/>
    <property type="molecule type" value="Genomic_DNA"/>
</dbReference>
<organism evidence="1 2">
    <name type="scientific">Gryllotalpicola koreensis</name>
    <dbReference type="NCBI Taxonomy" id="993086"/>
    <lineage>
        <taxon>Bacteria</taxon>
        <taxon>Bacillati</taxon>
        <taxon>Actinomycetota</taxon>
        <taxon>Actinomycetes</taxon>
        <taxon>Micrococcales</taxon>
        <taxon>Microbacteriaceae</taxon>
        <taxon>Gryllotalpicola</taxon>
    </lineage>
</organism>
<dbReference type="InterPro" id="IPR010430">
    <property type="entry name" value="DUF1028"/>
</dbReference>
<dbReference type="InterPro" id="IPR029055">
    <property type="entry name" value="Ntn_hydrolases_N"/>
</dbReference>
<reference evidence="2" key="1">
    <citation type="journal article" date="2019" name="Int. J. Syst. Evol. Microbiol.">
        <title>The Global Catalogue of Microorganisms (GCM) 10K type strain sequencing project: providing services to taxonomists for standard genome sequencing and annotation.</title>
        <authorList>
            <consortium name="The Broad Institute Genomics Platform"/>
            <consortium name="The Broad Institute Genome Sequencing Center for Infectious Disease"/>
            <person name="Wu L."/>
            <person name="Ma J."/>
        </authorList>
    </citation>
    <scope>NUCLEOTIDE SEQUENCE [LARGE SCALE GENOMIC DNA]</scope>
    <source>
        <strain evidence="2">JCM 17591</strain>
    </source>
</reference>
<dbReference type="Pfam" id="PF06267">
    <property type="entry name" value="DUF1028"/>
    <property type="match status" value="1"/>
</dbReference>
<dbReference type="Gene3D" id="3.60.20.10">
    <property type="entry name" value="Glutamine Phosphoribosylpyrophosphate, subunit 1, domain 1"/>
    <property type="match status" value="1"/>
</dbReference>
<dbReference type="Proteomes" id="UP001501079">
    <property type="component" value="Unassembled WGS sequence"/>
</dbReference>
<sequence length="199" mass="21026">MGARCVHLRDGVGAVHSQNITDPRLGVRLLDLLEGGASAAEAIDRVVGTDATAPYRQLIAVDAEGRTAIHSGPHALGIVGEHRAPGAAAAGNMLATPDVPRRLVEAWQHASGEPETRLLAALRAAIAEGGEAGPVHSAALTVVSGHRWRTTDLRVDWSDDPLAELEELLAVWLPQRDDYILRGEDPARSPGYGVPGDDR</sequence>
<name>A0ABP7ZYX9_9MICO</name>
<comment type="caution">
    <text evidence="1">The sequence shown here is derived from an EMBL/GenBank/DDBJ whole genome shotgun (WGS) entry which is preliminary data.</text>
</comment>
<evidence type="ECO:0000313" key="2">
    <source>
        <dbReference type="Proteomes" id="UP001501079"/>
    </source>
</evidence>
<evidence type="ECO:0000313" key="1">
    <source>
        <dbReference type="EMBL" id="GAA4173846.1"/>
    </source>
</evidence>
<protein>
    <submittedName>
        <fullName evidence="1">DUF1028 domain-containing protein</fullName>
    </submittedName>
</protein>
<proteinExistence type="predicted"/>